<evidence type="ECO:0000256" key="6">
    <source>
        <dbReference type="ARBA" id="ARBA00022927"/>
    </source>
</evidence>
<dbReference type="STRING" id="329046.A0A1Y2BPT0"/>
<evidence type="ECO:0000256" key="2">
    <source>
        <dbReference type="ARBA" id="ARBA00006837"/>
    </source>
</evidence>
<dbReference type="EMBL" id="MCGO01000054">
    <property type="protein sequence ID" value="ORY36736.1"/>
    <property type="molecule type" value="Genomic_DNA"/>
</dbReference>
<proteinExistence type="inferred from homology"/>
<keyword evidence="8 12" id="KW-1133">Transmembrane helix</keyword>
<keyword evidence="5 12" id="KW-0999">Mitochondrion inner membrane</keyword>
<sequence>MSQLIRAPLQIHFRQLLLNTRTRLFSSTTTNHQLSWTQYFTHRAQYRSYERKTGLIGACIATLGLASYFTFIREYEEDELVRKTWREILYFQAFLMLLVTAPLGYLAGVTVGARLWRQATPRNLRVALDHMEKELHTRIHKIRPNDWNNQLQYRSEAAPDWHGEKIDSVQAYRTWVRNHKRFNIKMYGGQQFAPRLFRKQ</sequence>
<dbReference type="GO" id="GO:0001405">
    <property type="term" value="C:PAM complex, Tim23 associated import motor"/>
    <property type="evidence" value="ECO:0007669"/>
    <property type="project" value="UniProtKB-UniRule"/>
</dbReference>
<dbReference type="GO" id="GO:0030150">
    <property type="term" value="P:protein import into mitochondrial matrix"/>
    <property type="evidence" value="ECO:0007669"/>
    <property type="project" value="UniProtKB-UniRule"/>
</dbReference>
<dbReference type="Pfam" id="PF08566">
    <property type="entry name" value="Pam17"/>
    <property type="match status" value="1"/>
</dbReference>
<evidence type="ECO:0000313" key="13">
    <source>
        <dbReference type="EMBL" id="ORY36736.1"/>
    </source>
</evidence>
<evidence type="ECO:0000256" key="10">
    <source>
        <dbReference type="ARBA" id="ARBA00023128"/>
    </source>
</evidence>
<keyword evidence="10 12" id="KW-0496">Mitochondrion</keyword>
<reference evidence="13 14" key="1">
    <citation type="submission" date="2016-07" db="EMBL/GenBank/DDBJ databases">
        <title>Pervasive Adenine N6-methylation of Active Genes in Fungi.</title>
        <authorList>
            <consortium name="DOE Joint Genome Institute"/>
            <person name="Mondo S.J."/>
            <person name="Dannebaum R.O."/>
            <person name="Kuo R.C."/>
            <person name="Labutti K."/>
            <person name="Haridas S."/>
            <person name="Kuo A."/>
            <person name="Salamov A."/>
            <person name="Ahrendt S.R."/>
            <person name="Lipzen A."/>
            <person name="Sullivan W."/>
            <person name="Andreopoulos W.B."/>
            <person name="Clum A."/>
            <person name="Lindquist E."/>
            <person name="Daum C."/>
            <person name="Ramamoorthy G.K."/>
            <person name="Gryganskyi A."/>
            <person name="Culley D."/>
            <person name="Magnuson J.K."/>
            <person name="James T.Y."/>
            <person name="O'Malley M.A."/>
            <person name="Stajich J.E."/>
            <person name="Spatafora J.W."/>
            <person name="Visel A."/>
            <person name="Grigoriev I.V."/>
        </authorList>
    </citation>
    <scope>NUCLEOTIDE SEQUENCE [LARGE SCALE GENOMIC DNA]</scope>
    <source>
        <strain evidence="13 14">JEL800</strain>
    </source>
</reference>
<keyword evidence="11 12" id="KW-0472">Membrane</keyword>
<keyword evidence="6 12" id="KW-0653">Protein transport</keyword>
<comment type="function">
    <text evidence="12">Component of the PAM complex, a complex required for the translocation of transit peptide-containing proteins from the inner membrane into the mitochondrial matrix in an ATP-dependent manner.</text>
</comment>
<keyword evidence="7" id="KW-0809">Transit peptide</keyword>
<gene>
    <name evidence="13" type="ORF">BCR33DRAFT_721943</name>
</gene>
<comment type="similarity">
    <text evidence="2 12">Belongs to the PAM17 family.</text>
</comment>
<evidence type="ECO:0000256" key="9">
    <source>
        <dbReference type="ARBA" id="ARBA00023010"/>
    </source>
</evidence>
<comment type="caution">
    <text evidence="13">The sequence shown here is derived from an EMBL/GenBank/DDBJ whole genome shotgun (WGS) entry which is preliminary data.</text>
</comment>
<dbReference type="AlphaFoldDB" id="A0A1Y2BPT0"/>
<keyword evidence="3 12" id="KW-0813">Transport</keyword>
<comment type="subunit">
    <text evidence="12">Component of the PAM complex.</text>
</comment>
<evidence type="ECO:0000256" key="11">
    <source>
        <dbReference type="ARBA" id="ARBA00023136"/>
    </source>
</evidence>
<dbReference type="OrthoDB" id="5970083at2759"/>
<comment type="subcellular location">
    <subcellularLocation>
        <location evidence="1 12">Mitochondrion inner membrane</location>
        <topology evidence="1 12">Multi-pass membrane protein</topology>
    </subcellularLocation>
</comment>
<keyword evidence="4 12" id="KW-0812">Transmembrane</keyword>
<dbReference type="Proteomes" id="UP000193642">
    <property type="component" value="Unassembled WGS sequence"/>
</dbReference>
<evidence type="ECO:0000256" key="12">
    <source>
        <dbReference type="RuleBase" id="RU367146"/>
    </source>
</evidence>
<name>A0A1Y2BPT0_9FUNG</name>
<protein>
    <recommendedName>
        <fullName evidence="12">Presequence translocated-associated motor subunit PAM17</fullName>
    </recommendedName>
</protein>
<evidence type="ECO:0000256" key="3">
    <source>
        <dbReference type="ARBA" id="ARBA00022448"/>
    </source>
</evidence>
<feature type="transmembrane region" description="Helical" evidence="12">
    <location>
        <begin position="53"/>
        <end position="71"/>
    </location>
</feature>
<accession>A0A1Y2BPT0</accession>
<evidence type="ECO:0000256" key="4">
    <source>
        <dbReference type="ARBA" id="ARBA00022692"/>
    </source>
</evidence>
<keyword evidence="9 12" id="KW-0811">Translocation</keyword>
<keyword evidence="14" id="KW-1185">Reference proteome</keyword>
<dbReference type="PANTHER" id="PTHR28021:SF1">
    <property type="entry name" value="PRESEQUENCE TRANSLOCATED-ASSOCIATED MOTOR SUBUNIT PAM17, MITOCHONDRIAL"/>
    <property type="match status" value="1"/>
</dbReference>
<dbReference type="InterPro" id="IPR013875">
    <property type="entry name" value="Pam17"/>
</dbReference>
<evidence type="ECO:0000313" key="14">
    <source>
        <dbReference type="Proteomes" id="UP000193642"/>
    </source>
</evidence>
<evidence type="ECO:0000256" key="8">
    <source>
        <dbReference type="ARBA" id="ARBA00022989"/>
    </source>
</evidence>
<dbReference type="PANTHER" id="PTHR28021">
    <property type="entry name" value="PRESEQUENCE TRANSLOCATED-ASSOCIATED MOTOR SUBUNIT PAM17, MITOCHONDRIAL"/>
    <property type="match status" value="1"/>
</dbReference>
<evidence type="ECO:0000256" key="1">
    <source>
        <dbReference type="ARBA" id="ARBA00004448"/>
    </source>
</evidence>
<evidence type="ECO:0000256" key="7">
    <source>
        <dbReference type="ARBA" id="ARBA00022946"/>
    </source>
</evidence>
<evidence type="ECO:0000256" key="5">
    <source>
        <dbReference type="ARBA" id="ARBA00022792"/>
    </source>
</evidence>
<feature type="transmembrane region" description="Helical" evidence="12">
    <location>
        <begin position="91"/>
        <end position="116"/>
    </location>
</feature>
<organism evidence="13 14">
    <name type="scientific">Rhizoclosmatium globosum</name>
    <dbReference type="NCBI Taxonomy" id="329046"/>
    <lineage>
        <taxon>Eukaryota</taxon>
        <taxon>Fungi</taxon>
        <taxon>Fungi incertae sedis</taxon>
        <taxon>Chytridiomycota</taxon>
        <taxon>Chytridiomycota incertae sedis</taxon>
        <taxon>Chytridiomycetes</taxon>
        <taxon>Chytridiales</taxon>
        <taxon>Chytriomycetaceae</taxon>
        <taxon>Rhizoclosmatium</taxon>
    </lineage>
</organism>